<comment type="caution">
    <text evidence="3">The sequence shown here is derived from an EMBL/GenBank/DDBJ whole genome shotgun (WGS) entry which is preliminary data.</text>
</comment>
<dbReference type="Proteomes" id="UP000054826">
    <property type="component" value="Unassembled WGS sequence"/>
</dbReference>
<evidence type="ECO:0000256" key="1">
    <source>
        <dbReference type="SAM" id="MobiDB-lite"/>
    </source>
</evidence>
<evidence type="ECO:0000313" key="2">
    <source>
        <dbReference type="EMBL" id="KRZ35067.1"/>
    </source>
</evidence>
<dbReference type="AlphaFoldDB" id="A0A0V1KAI5"/>
<reference evidence="4 5" key="1">
    <citation type="submission" date="2015-01" db="EMBL/GenBank/DDBJ databases">
        <title>Evolution of Trichinella species and genotypes.</title>
        <authorList>
            <person name="Korhonen P.K."/>
            <person name="Edoardo P."/>
            <person name="Giuseppe L.R."/>
            <person name="Gasser R.B."/>
        </authorList>
    </citation>
    <scope>NUCLEOTIDE SEQUENCE [LARGE SCALE GENOMIC DNA]</scope>
    <source>
        <strain evidence="3">ISS176</strain>
        <strain evidence="2">ISS588</strain>
    </source>
</reference>
<accession>A0A0V1KAI5</accession>
<organism evidence="3 5">
    <name type="scientific">Trichinella pseudospiralis</name>
    <name type="common">Parasitic roundworm</name>
    <dbReference type="NCBI Taxonomy" id="6337"/>
    <lineage>
        <taxon>Eukaryota</taxon>
        <taxon>Metazoa</taxon>
        <taxon>Ecdysozoa</taxon>
        <taxon>Nematoda</taxon>
        <taxon>Enoplea</taxon>
        <taxon>Dorylaimia</taxon>
        <taxon>Trichinellida</taxon>
        <taxon>Trichinellidae</taxon>
        <taxon>Trichinella</taxon>
    </lineage>
</organism>
<evidence type="ECO:0000313" key="5">
    <source>
        <dbReference type="Proteomes" id="UP000054826"/>
    </source>
</evidence>
<dbReference type="EMBL" id="JYDS01000001">
    <property type="protein sequence ID" value="KRZ35067.1"/>
    <property type="molecule type" value="Genomic_DNA"/>
</dbReference>
<name>A0A0V1KAI5_TRIPS</name>
<dbReference type="Proteomes" id="UP000054805">
    <property type="component" value="Unassembled WGS sequence"/>
</dbReference>
<gene>
    <name evidence="2" type="ORF">T4B_14265</name>
    <name evidence="3" type="ORF">T4C_7478</name>
</gene>
<evidence type="ECO:0000313" key="4">
    <source>
        <dbReference type="Proteomes" id="UP000054805"/>
    </source>
</evidence>
<protein>
    <submittedName>
        <fullName evidence="3">Uncharacterized protein</fullName>
    </submittedName>
</protein>
<keyword evidence="4" id="KW-1185">Reference proteome</keyword>
<proteinExistence type="predicted"/>
<feature type="region of interest" description="Disordered" evidence="1">
    <location>
        <begin position="102"/>
        <end position="124"/>
    </location>
</feature>
<sequence>MFFLCPTKDDDVLQLPQSGLHQELECCRGVAQVEWHDAGLKETQERGKRGLLTITLCQYPDARSSVLNHWVPASVSKVSSIRGIGCASPYSACDSRRRIGVNHPSSAPGLPASSMAFPIATSPE</sequence>
<evidence type="ECO:0000313" key="3">
    <source>
        <dbReference type="EMBL" id="KRZ44230.1"/>
    </source>
</evidence>
<dbReference type="EMBL" id="JYDV01000007">
    <property type="protein sequence ID" value="KRZ44230.1"/>
    <property type="molecule type" value="Genomic_DNA"/>
</dbReference>